<comment type="caution">
    <text evidence="3">The sequence shown here is derived from an EMBL/GenBank/DDBJ whole genome shotgun (WGS) entry which is preliminary data.</text>
</comment>
<evidence type="ECO:0000313" key="3">
    <source>
        <dbReference type="EMBL" id="MBD2778725.1"/>
    </source>
</evidence>
<sequence length="258" mass="26281">MSVKKIIFSLFALTTVGTCFLGVTPAASAFTFSASGDSVTIGANDINQSFDIIFDGNSDTKNVNGLSSKATFKFLGFTQLSGKTEAKFDITLFNTSSGGITSRTSALGFNVDKPLLGVGSTGGSSSGNTRVSGIFGNDRSGSFPNQFGNVDVCFTDGNNCQGGSNGGVTTGNFGVFSPILAFNGSVNSFTLSNLGVRYQSINGNGFNGASGTGKGLYQAPPAPPEPKKVPEPGTIAALGLFAVGVLGLTKKSQQVVTL</sequence>
<feature type="domain" description="Ice-binding protein C-terminal" evidence="2">
    <location>
        <begin position="229"/>
        <end position="248"/>
    </location>
</feature>
<evidence type="ECO:0000259" key="2">
    <source>
        <dbReference type="Pfam" id="PF07589"/>
    </source>
</evidence>
<accession>A0A8J7CI86</accession>
<dbReference type="EMBL" id="JACXAE010000134">
    <property type="protein sequence ID" value="MBD2778725.1"/>
    <property type="molecule type" value="Genomic_DNA"/>
</dbReference>
<dbReference type="Proteomes" id="UP000629098">
    <property type="component" value="Unassembled WGS sequence"/>
</dbReference>
<dbReference type="AlphaFoldDB" id="A0A8J7CI86"/>
<keyword evidence="1" id="KW-0732">Signal</keyword>
<dbReference type="NCBIfam" id="NF033947">
    <property type="entry name" value="PEP-cistern"/>
    <property type="match status" value="1"/>
</dbReference>
<proteinExistence type="predicted"/>
<organism evidence="3 4">
    <name type="scientific">Iningainema tapete BLCC-T55</name>
    <dbReference type="NCBI Taxonomy" id="2748662"/>
    <lineage>
        <taxon>Bacteria</taxon>
        <taxon>Bacillati</taxon>
        <taxon>Cyanobacteriota</taxon>
        <taxon>Cyanophyceae</taxon>
        <taxon>Nostocales</taxon>
        <taxon>Scytonemataceae</taxon>
        <taxon>Iningainema tapete</taxon>
    </lineage>
</organism>
<dbReference type="InterPro" id="IPR013424">
    <property type="entry name" value="Ice-binding_C"/>
</dbReference>
<protein>
    <submittedName>
        <fullName evidence="3">Cistern family PEP-CTERM protein</fullName>
    </submittedName>
</protein>
<feature type="signal peptide" evidence="1">
    <location>
        <begin position="1"/>
        <end position="29"/>
    </location>
</feature>
<keyword evidence="4" id="KW-1185">Reference proteome</keyword>
<gene>
    <name evidence="3" type="ORF">ICL16_43450</name>
</gene>
<dbReference type="Pfam" id="PF07589">
    <property type="entry name" value="PEP-CTERM"/>
    <property type="match status" value="1"/>
</dbReference>
<dbReference type="NCBIfam" id="TIGR02595">
    <property type="entry name" value="PEP_CTERM"/>
    <property type="match status" value="1"/>
</dbReference>
<name>A0A8J7CI86_9CYAN</name>
<feature type="chain" id="PRO_5035198116" evidence="1">
    <location>
        <begin position="30"/>
        <end position="258"/>
    </location>
</feature>
<reference evidence="3" key="1">
    <citation type="submission" date="2020-09" db="EMBL/GenBank/DDBJ databases">
        <title>Iningainema tapete sp. nov. (Scytonemataceae, Cyanobacteria) from greenhouses in central Florida (USA) produces two types of nodularin with biosynthetic potential for microcystin-LR and anabaenopeptins.</title>
        <authorList>
            <person name="Berthold D.E."/>
            <person name="Lefler F.W."/>
            <person name="Huang I.-S."/>
            <person name="Abdulla H."/>
            <person name="Zimba P.V."/>
            <person name="Laughinghouse H.D. IV."/>
        </authorList>
    </citation>
    <scope>NUCLEOTIDE SEQUENCE</scope>
    <source>
        <strain evidence="3">BLCCT55</strain>
    </source>
</reference>
<evidence type="ECO:0000313" key="4">
    <source>
        <dbReference type="Proteomes" id="UP000629098"/>
    </source>
</evidence>
<dbReference type="RefSeq" id="WP_190838760.1">
    <property type="nucleotide sequence ID" value="NZ_CAWPPI010000134.1"/>
</dbReference>
<evidence type="ECO:0000256" key="1">
    <source>
        <dbReference type="SAM" id="SignalP"/>
    </source>
</evidence>